<dbReference type="PANTHER" id="PTHR37445">
    <property type="entry name" value="PROTEIN CBG24663"/>
    <property type="match status" value="1"/>
</dbReference>
<feature type="compositionally biased region" description="Basic and acidic residues" evidence="2">
    <location>
        <begin position="215"/>
        <end position="241"/>
    </location>
</feature>
<protein>
    <submittedName>
        <fullName evidence="3">Teneurin-2</fullName>
    </submittedName>
</protein>
<organism evidence="3">
    <name type="scientific">Lygus hesperus</name>
    <name type="common">Western plant bug</name>
    <dbReference type="NCBI Taxonomy" id="30085"/>
    <lineage>
        <taxon>Eukaryota</taxon>
        <taxon>Metazoa</taxon>
        <taxon>Ecdysozoa</taxon>
        <taxon>Arthropoda</taxon>
        <taxon>Hexapoda</taxon>
        <taxon>Insecta</taxon>
        <taxon>Pterygota</taxon>
        <taxon>Neoptera</taxon>
        <taxon>Paraneoptera</taxon>
        <taxon>Hemiptera</taxon>
        <taxon>Heteroptera</taxon>
        <taxon>Panheteroptera</taxon>
        <taxon>Cimicomorpha</taxon>
        <taxon>Miridae</taxon>
        <taxon>Mirini</taxon>
        <taxon>Lygus</taxon>
    </lineage>
</organism>
<feature type="coiled-coil region" evidence="1">
    <location>
        <begin position="25"/>
        <end position="66"/>
    </location>
</feature>
<keyword evidence="1" id="KW-0175">Coiled coil</keyword>
<evidence type="ECO:0000313" key="3">
    <source>
        <dbReference type="EMBL" id="JAG06552.1"/>
    </source>
</evidence>
<gene>
    <name evidence="3" type="primary">Odz2_6</name>
    <name evidence="3" type="ORF">CM83_22974</name>
</gene>
<dbReference type="Gene3D" id="3.30.70.1820">
    <property type="entry name" value="L1 transposable element, RRM domain"/>
    <property type="match status" value="1"/>
</dbReference>
<dbReference type="PANTHER" id="PTHR37445:SF3">
    <property type="entry name" value="ZINC FINGER PHD-TYPE DOMAIN-CONTAINING PROTEIN"/>
    <property type="match status" value="1"/>
</dbReference>
<reference evidence="3" key="2">
    <citation type="submission" date="2014-07" db="EMBL/GenBank/DDBJ databases">
        <authorList>
            <person name="Hull J."/>
        </authorList>
    </citation>
    <scope>NUCLEOTIDE SEQUENCE</scope>
</reference>
<name>A0A0A9WDN3_LYGHE</name>
<dbReference type="AlphaFoldDB" id="A0A0A9WDN3"/>
<dbReference type="EMBL" id="GBHO01037052">
    <property type="protein sequence ID" value="JAG06552.1"/>
    <property type="molecule type" value="Transcribed_RNA"/>
</dbReference>
<sequence length="241" mass="28085">MAATNEAILERLKKLDLLDPMNEKINDISNSLGEMNKEIKENKQNISALKTQVMEYKKENDTLLSKIQFFEQHSKRKNIIIYNIEEKETGWRELRLLLDGFFRELLKIEIDMNLIEGIYRIGKRYGTSPRPLRVVFADMNTKNEVISSTRNLRGTKISISQDYTEPEREKRRTLLSYRRKLMDSGIPVKIKGFSLLVNGKLSTLAELEEQYGNIESKKRNRETPPKKEEKKKREDGSSTAA</sequence>
<proteinExistence type="predicted"/>
<evidence type="ECO:0000256" key="2">
    <source>
        <dbReference type="SAM" id="MobiDB-lite"/>
    </source>
</evidence>
<accession>A0A0A9WDN3</accession>
<feature type="region of interest" description="Disordered" evidence="2">
    <location>
        <begin position="209"/>
        <end position="241"/>
    </location>
</feature>
<reference evidence="3" key="1">
    <citation type="journal article" date="2014" name="PLoS ONE">
        <title>Transcriptome-Based Identification of ABC Transporters in the Western Tarnished Plant Bug Lygus hesperus.</title>
        <authorList>
            <person name="Hull J.J."/>
            <person name="Chaney K."/>
            <person name="Geib S.M."/>
            <person name="Fabrick J.A."/>
            <person name="Brent C.S."/>
            <person name="Walsh D."/>
            <person name="Lavine L.C."/>
        </authorList>
    </citation>
    <scope>NUCLEOTIDE SEQUENCE</scope>
</reference>
<evidence type="ECO:0000256" key="1">
    <source>
        <dbReference type="SAM" id="Coils"/>
    </source>
</evidence>